<proteinExistence type="predicted"/>
<feature type="compositionally biased region" description="Low complexity" evidence="1">
    <location>
        <begin position="64"/>
        <end position="73"/>
    </location>
</feature>
<evidence type="ECO:0000313" key="3">
    <source>
        <dbReference type="Proteomes" id="UP000176005"/>
    </source>
</evidence>
<feature type="region of interest" description="Disordered" evidence="1">
    <location>
        <begin position="33"/>
        <end position="85"/>
    </location>
</feature>
<dbReference type="EMBL" id="LJGW01000295">
    <property type="protein sequence ID" value="OEV10450.1"/>
    <property type="molecule type" value="Genomic_DNA"/>
</dbReference>
<reference evidence="2 3" key="1">
    <citation type="journal article" date="2016" name="Front. Microbiol.">
        <title>Comparative Genomics Analysis of Streptomyces Species Reveals Their Adaptation to the Marine Environment and Their Diversity at the Genomic Level.</title>
        <authorList>
            <person name="Tian X."/>
            <person name="Zhang Z."/>
            <person name="Yang T."/>
            <person name="Chen M."/>
            <person name="Li J."/>
            <person name="Chen F."/>
            <person name="Yang J."/>
            <person name="Li W."/>
            <person name="Zhang B."/>
            <person name="Zhang Z."/>
            <person name="Wu J."/>
            <person name="Zhang C."/>
            <person name="Long L."/>
            <person name="Xiao J."/>
        </authorList>
    </citation>
    <scope>NUCLEOTIDE SEQUENCE [LARGE SCALE GENOMIC DNA]</scope>
    <source>
        <strain evidence="2 3">SCSIO 10429</strain>
    </source>
</reference>
<gene>
    <name evidence="2" type="ORF">AN218_17475</name>
</gene>
<feature type="compositionally biased region" description="Basic residues" evidence="1">
    <location>
        <begin position="74"/>
        <end position="85"/>
    </location>
</feature>
<name>A0A1E7L2P1_9ACTN</name>
<dbReference type="AlphaFoldDB" id="A0A1E7L2P1"/>
<accession>A0A1E7L2P1</accession>
<evidence type="ECO:0000256" key="1">
    <source>
        <dbReference type="SAM" id="MobiDB-lite"/>
    </source>
</evidence>
<dbReference type="Proteomes" id="UP000176005">
    <property type="component" value="Unassembled WGS sequence"/>
</dbReference>
<protein>
    <submittedName>
        <fullName evidence="2">Uncharacterized protein</fullName>
    </submittedName>
</protein>
<keyword evidence="3" id="KW-1185">Reference proteome</keyword>
<organism evidence="2 3">
    <name type="scientific">Streptomyces nanshensis</name>
    <dbReference type="NCBI Taxonomy" id="518642"/>
    <lineage>
        <taxon>Bacteria</taxon>
        <taxon>Bacillati</taxon>
        <taxon>Actinomycetota</taxon>
        <taxon>Actinomycetes</taxon>
        <taxon>Kitasatosporales</taxon>
        <taxon>Streptomycetaceae</taxon>
        <taxon>Streptomyces</taxon>
    </lineage>
</organism>
<sequence length="85" mass="9089">MPGDAAGRPCTGVRVLYVAARRGGDRKITRPRSVRRIRTPAPYAGSVRRPRSGSVPRTGRHRGATPLTGPAAAARRHVVPARRSA</sequence>
<evidence type="ECO:0000313" key="2">
    <source>
        <dbReference type="EMBL" id="OEV10450.1"/>
    </source>
</evidence>
<comment type="caution">
    <text evidence="2">The sequence shown here is derived from an EMBL/GenBank/DDBJ whole genome shotgun (WGS) entry which is preliminary data.</text>
</comment>